<dbReference type="PANTHER" id="PTHR28122">
    <property type="entry name" value="E3 UBIQUITIN-PROTEIN LIGASE SUBSTRATE RECEPTOR MMS22"/>
    <property type="match status" value="1"/>
</dbReference>
<feature type="compositionally biased region" description="Polar residues" evidence="1">
    <location>
        <begin position="172"/>
        <end position="183"/>
    </location>
</feature>
<dbReference type="EMBL" id="CP119945">
    <property type="protein sequence ID" value="WFC99992.1"/>
    <property type="molecule type" value="Genomic_DNA"/>
</dbReference>
<feature type="region of interest" description="Disordered" evidence="1">
    <location>
        <begin position="291"/>
        <end position="365"/>
    </location>
</feature>
<dbReference type="InterPro" id="IPR019021">
    <property type="entry name" value="Mms22"/>
</dbReference>
<feature type="region of interest" description="Disordered" evidence="1">
    <location>
        <begin position="145"/>
        <end position="260"/>
    </location>
</feature>
<evidence type="ECO:0000256" key="1">
    <source>
        <dbReference type="SAM" id="MobiDB-lite"/>
    </source>
</evidence>
<dbReference type="GO" id="GO:0005634">
    <property type="term" value="C:nucleus"/>
    <property type="evidence" value="ECO:0007669"/>
    <property type="project" value="InterPro"/>
</dbReference>
<dbReference type="GO" id="GO:0031297">
    <property type="term" value="P:replication fork processing"/>
    <property type="evidence" value="ECO:0007669"/>
    <property type="project" value="InterPro"/>
</dbReference>
<dbReference type="Proteomes" id="UP001219567">
    <property type="component" value="Chromosome 3"/>
</dbReference>
<dbReference type="GO" id="GO:0035361">
    <property type="term" value="C:Cul8-RING ubiquitin ligase complex"/>
    <property type="evidence" value="ECO:0007669"/>
    <property type="project" value="TreeGrafter"/>
</dbReference>
<dbReference type="GO" id="GO:0000724">
    <property type="term" value="P:double-strand break repair via homologous recombination"/>
    <property type="evidence" value="ECO:0007669"/>
    <property type="project" value="TreeGrafter"/>
</dbReference>
<feature type="compositionally biased region" description="Low complexity" evidence="1">
    <location>
        <begin position="468"/>
        <end position="494"/>
    </location>
</feature>
<name>A0AAJ5YUG7_9BASI</name>
<protein>
    <submittedName>
        <fullName evidence="2">Uncharacterized protein</fullName>
    </submittedName>
</protein>
<organism evidence="2 3">
    <name type="scientific">Malassezia yamatoensis</name>
    <dbReference type="NCBI Taxonomy" id="253288"/>
    <lineage>
        <taxon>Eukaryota</taxon>
        <taxon>Fungi</taxon>
        <taxon>Dikarya</taxon>
        <taxon>Basidiomycota</taxon>
        <taxon>Ustilaginomycotina</taxon>
        <taxon>Malasseziomycetes</taxon>
        <taxon>Malasseziales</taxon>
        <taxon>Malasseziaceae</taxon>
        <taxon>Malassezia</taxon>
    </lineage>
</organism>
<sequence length="1625" mass="181660">MDADAVVTSDVDEVAAIDSDCGVELANKRIRLWYNGQKATRNRRKNQDTIPLNASREPISYGKDASGAQPLRRNLRTRKLAQLHPYTVEALQYRRELYQNDWQDAVVSQREWRHARRLEAERAAATGGSALALCDYGNDADSEFSADEVVSGSPSLGARSSDQEDHAESPIASPTLSPTASTDSRNTPQRSSRQRRRRRSEPESSSSTSASSSSSKTSRSAKKTSVYAGLHDEAKEHQLQSSRSHPTLPDSDSSSGDSTDYERRFRILRRMMPAHMARACIDDLRAMRHGHAMSGEDSGATSPPLRTHTEAVTHHSDSPLRPGESRRRRGAQLSPHGPLLSDVDSSSETQSNVPSPLSPSRYEERDLRSWYKPQDSQEDTHIIHETDAVDRMLSRTTGSRGFGQRGAKKPLSRAKEGKVRSKNVAQYDSAWLWKPFRGATDSREELSGYISKTSRPVKQSVPAANGPTLLSSPSSCTSPRRSKPASKSQAKSPSLFVVQGNNNSHTNFPTSRGDLRSNARLPYSPKAGDDEINVLNSASLVHFPQKHLTMIPRSVPRRSKSIFSDACRQLPGANIIPSADQSQPIPVLSPNAASFKAKPIAEPSPEQITRRTIAKQPIPSYTAPVAEVPLSWQQATEESPELRDDLQHLLAFEKIRTISLDFDLKLPLPGSHFTSSSQIARGRLHALLRVDRDIQRETAPSCHLYGVTLRGWLTLNELQEALPPLLDDVWDSLQDSRQDEASPPSPSDPRTTSEAAQQTSLARVDDLLFFLTEWLSWQVSQPIQLADLSRDVGNTLLGEPTKSNIDAAAYGTRLVDLVYTSLDRESDHDAAQLAELRLCLLWFRVAIAYRVYSITNEIGTDLGVIEAAQPLMVHLLARGIHKTMASVCASQSDEINDRCAELWIGLIYVLDSVDHSFYDVLDAALDDWQVNAPVSPLIASERVWYMIFAMSVLARFGAAAGVVRSSAAMPSSWMLIHRALSLQLRFDSRVEAAAPRALLRRRDAYLRTVLARCLLLVDRFAWSLHDADVVLGRLFDWLDTHKLGDLPTETDHDFAPFLRRYNLALLYEGPSGNAFQRFLQLLARVGKHLFEHDKQRQLARIFSRMTPVRIMPFSREYPPTSAERAMLFNHYSLVMLFLHFVPQSALQRLRQIRSFLDFPSADRISQITCIRAMVYCGTLFRHHNLCLAPIIAWFVEVCRASTKEVRMIPDRDDRRAVHRQKESVRVLLGVVRGVQHLVQHSSLNANHCRQFPPPELLHAAWTDELLGIDGVIDAEVIQGLNAFLQQRAEIRLSVFQHTSSTYAMDVDFDDADTMEDEALWADPQLAALLGETEAASATSAALVLEWDKDADRKLADTLHTRISPALFKRIAQPWPVPIAPGAFHQQGQVEALVANAERDANFHLLVSCWVACAEVLVQNEVRSWGSYLTLGTESWKRLPDAKQKRDVALQFSVLLAEMHPEGFRSEIWEVTGIWFQCIMAPQLSQQVHLTMQLIKFNPGHLFDSVTFSAEPQVTASLSRQTIGKESFATAYDPIAKEFAKNRSRCLWQVLENMNRIVSQAEPPFSLGFAIQCISALLSSLRAYAPIPNDEMYRKDVEKVFQQLSSMHAPLDRGISTELQSTMAVV</sequence>
<proteinExistence type="predicted"/>
<feature type="compositionally biased region" description="Polar residues" evidence="1">
    <location>
        <begin position="499"/>
        <end position="510"/>
    </location>
</feature>
<reference evidence="2 3" key="1">
    <citation type="submission" date="2023-03" db="EMBL/GenBank/DDBJ databases">
        <title>Mating type loci evolution in Malassezia.</title>
        <authorList>
            <person name="Coelho M.A."/>
        </authorList>
    </citation>
    <scope>NUCLEOTIDE SEQUENCE [LARGE SCALE GENOMIC DNA]</scope>
    <source>
        <strain evidence="2 3">CBS 9725</strain>
    </source>
</reference>
<evidence type="ECO:0000313" key="3">
    <source>
        <dbReference type="Proteomes" id="UP001219567"/>
    </source>
</evidence>
<feature type="compositionally biased region" description="Polar residues" evidence="1">
    <location>
        <begin position="343"/>
        <end position="355"/>
    </location>
</feature>
<evidence type="ECO:0000313" key="2">
    <source>
        <dbReference type="EMBL" id="WFC99992.1"/>
    </source>
</evidence>
<dbReference type="PANTHER" id="PTHR28122:SF1">
    <property type="entry name" value="E3 UBIQUITIN-PROTEIN LIGASE SUBSTRATE RECEPTOR MMS22"/>
    <property type="match status" value="1"/>
</dbReference>
<accession>A0AAJ5YUG7</accession>
<dbReference type="Pfam" id="PF09462">
    <property type="entry name" value="Mus7"/>
    <property type="match status" value="1"/>
</dbReference>
<feature type="region of interest" description="Disordered" evidence="1">
    <location>
        <begin position="734"/>
        <end position="756"/>
    </location>
</feature>
<feature type="compositionally biased region" description="Low complexity" evidence="1">
    <location>
        <begin position="203"/>
        <end position="218"/>
    </location>
</feature>
<gene>
    <name evidence="2" type="ORF">MYAM1_002739</name>
</gene>
<feature type="compositionally biased region" description="Basic and acidic residues" evidence="1">
    <location>
        <begin position="307"/>
        <end position="318"/>
    </location>
</feature>
<keyword evidence="3" id="KW-1185">Reference proteome</keyword>
<feature type="region of interest" description="Disordered" evidence="1">
    <location>
        <begin position="395"/>
        <end position="420"/>
    </location>
</feature>
<feature type="region of interest" description="Disordered" evidence="1">
    <location>
        <begin position="450"/>
        <end position="524"/>
    </location>
</feature>